<comment type="similarity">
    <text evidence="1">Belongs to the ribosome association toxin RatA family.</text>
</comment>
<gene>
    <name evidence="3" type="ORF">HMPREF9021_01449</name>
</gene>
<dbReference type="KEGG" id="smur:BWP33_07155"/>
<dbReference type="SUPFAM" id="SSF55961">
    <property type="entry name" value="Bet v1-like"/>
    <property type="match status" value="1"/>
</dbReference>
<name>V9HM17_9NEIS</name>
<comment type="caution">
    <text evidence="3">The sequence shown here is derived from an EMBL/GenBank/DDBJ whole genome shotgun (WGS) entry which is preliminary data.</text>
</comment>
<accession>V9HM17</accession>
<dbReference type="CDD" id="cd07813">
    <property type="entry name" value="COQ10p_like"/>
    <property type="match status" value="1"/>
</dbReference>
<dbReference type="STRING" id="641147.HMPREF9021_01449"/>
<dbReference type="EMBL" id="ADCY02000045">
    <property type="protein sequence ID" value="EFG30843.1"/>
    <property type="molecule type" value="Genomic_DNA"/>
</dbReference>
<dbReference type="Pfam" id="PF03364">
    <property type="entry name" value="Polyketide_cyc"/>
    <property type="match status" value="1"/>
</dbReference>
<proteinExistence type="inferred from homology"/>
<dbReference type="OrthoDB" id="9804759at2"/>
<feature type="domain" description="Coenzyme Q-binding protein COQ10 START" evidence="2">
    <location>
        <begin position="14"/>
        <end position="134"/>
    </location>
</feature>
<dbReference type="InterPro" id="IPR023393">
    <property type="entry name" value="START-like_dom_sf"/>
</dbReference>
<protein>
    <recommendedName>
        <fullName evidence="2">Coenzyme Q-binding protein COQ10 START domain-containing protein</fullName>
    </recommendedName>
</protein>
<evidence type="ECO:0000256" key="1">
    <source>
        <dbReference type="ARBA" id="ARBA00008918"/>
    </source>
</evidence>
<evidence type="ECO:0000259" key="2">
    <source>
        <dbReference type="Pfam" id="PF03364"/>
    </source>
</evidence>
<dbReference type="Proteomes" id="UP000017813">
    <property type="component" value="Unassembled WGS sequence"/>
</dbReference>
<evidence type="ECO:0000313" key="4">
    <source>
        <dbReference type="Proteomes" id="UP000017813"/>
    </source>
</evidence>
<dbReference type="PANTHER" id="PTHR12901">
    <property type="entry name" value="SPERM PROTEIN HOMOLOG"/>
    <property type="match status" value="1"/>
</dbReference>
<dbReference type="Gene3D" id="3.30.530.20">
    <property type="match status" value="1"/>
</dbReference>
<keyword evidence="4" id="KW-1185">Reference proteome</keyword>
<dbReference type="InterPro" id="IPR044996">
    <property type="entry name" value="COQ10-like"/>
</dbReference>
<sequence>MAQTVIKKSVLVLHSAEKMFQLVDTVEDYPQFLPWYGKTEVISRENNELKARLYIDYMGINQSFATHNINQPPHQIRMNLLEGPFKSLHGTWTFTPLGDDCQIQFELHYELMGLLSRIISPVFSVVTSKLVDAFIQEANRRYA</sequence>
<evidence type="ECO:0000313" key="3">
    <source>
        <dbReference type="EMBL" id="EFG30843.1"/>
    </source>
</evidence>
<dbReference type="GO" id="GO:0045333">
    <property type="term" value="P:cellular respiration"/>
    <property type="evidence" value="ECO:0007669"/>
    <property type="project" value="InterPro"/>
</dbReference>
<dbReference type="InterPro" id="IPR005031">
    <property type="entry name" value="COQ10_START"/>
</dbReference>
<dbReference type="AlphaFoldDB" id="V9HM17"/>
<dbReference type="GO" id="GO:0048039">
    <property type="term" value="F:ubiquinone binding"/>
    <property type="evidence" value="ECO:0007669"/>
    <property type="project" value="InterPro"/>
</dbReference>
<dbReference type="eggNOG" id="COG2867">
    <property type="taxonomic scope" value="Bacteria"/>
</dbReference>
<organism evidence="3 4">
    <name type="scientific">Simonsiella muelleri ATCC 29453</name>
    <dbReference type="NCBI Taxonomy" id="641147"/>
    <lineage>
        <taxon>Bacteria</taxon>
        <taxon>Pseudomonadati</taxon>
        <taxon>Pseudomonadota</taxon>
        <taxon>Betaproteobacteria</taxon>
        <taxon>Neisseriales</taxon>
        <taxon>Neisseriaceae</taxon>
        <taxon>Simonsiella</taxon>
    </lineage>
</organism>
<dbReference type="HOGENOM" id="CLU_079653_3_1_4"/>
<dbReference type="RefSeq" id="WP_002642459.1">
    <property type="nucleotide sequence ID" value="NZ_CP019448.1"/>
</dbReference>
<dbReference type="PANTHER" id="PTHR12901:SF10">
    <property type="entry name" value="COENZYME Q-BINDING PROTEIN COQ10, MITOCHONDRIAL"/>
    <property type="match status" value="1"/>
</dbReference>
<reference evidence="3 4" key="1">
    <citation type="submission" date="2010-03" db="EMBL/GenBank/DDBJ databases">
        <authorList>
            <consortium name="The Broad Institute Genome Sequencing Platform"/>
            <person name="Ward D."/>
            <person name="Earl A."/>
            <person name="Feldgarden M."/>
            <person name="Gevers D."/>
            <person name="Young S."/>
            <person name="Zeng Q."/>
            <person name="Koehrsen M."/>
            <person name="Alvarado L."/>
            <person name="Berlin A.M."/>
            <person name="Borenstein D."/>
            <person name="Chapman S.B."/>
            <person name="Chen Z."/>
            <person name="Engels R."/>
            <person name="Freedman E."/>
            <person name="Gellesch M."/>
            <person name="Goldberg J."/>
            <person name="Griggs A."/>
            <person name="Gujja S."/>
            <person name="Heilman E.R."/>
            <person name="Heiman D.I."/>
            <person name="Hepburn T.A."/>
            <person name="Howarth C."/>
            <person name="Jen D."/>
            <person name="Larson L."/>
            <person name="Mehta T."/>
            <person name="Park D."/>
            <person name="Pearson M."/>
            <person name="Richards J."/>
            <person name="Roberts A."/>
            <person name="Saif S."/>
            <person name="Shea T.D."/>
            <person name="Shenoy N."/>
            <person name="Sisk P."/>
            <person name="Stolte C."/>
            <person name="Sykes S.N."/>
            <person name="Walk T."/>
            <person name="White J."/>
            <person name="Yandava C."/>
            <person name="Izard J."/>
            <person name="Baranova O.V."/>
            <person name="Blanton J.M."/>
            <person name="Tanner A.C."/>
            <person name="Dewhirst F."/>
            <person name="Haas B."/>
            <person name="Nusbaum C."/>
            <person name="Birren B."/>
        </authorList>
    </citation>
    <scope>NUCLEOTIDE SEQUENCE [LARGE SCALE GENOMIC DNA]</scope>
    <source>
        <strain evidence="3 4">ATCC 29453</strain>
    </source>
</reference>
<reference evidence="3 4" key="2">
    <citation type="submission" date="2011-10" db="EMBL/GenBank/DDBJ databases">
        <title>The Genome Sequence of Simonsiella muelleri ATCC 29453.</title>
        <authorList>
            <consortium name="The Broad Institute Genome Sequencing Platform"/>
            <consortium name="The Broad Institute Genome Sequencing Center for Infectious Disease"/>
            <person name="Earl A."/>
            <person name="Ward D."/>
            <person name="Feldgarden M."/>
            <person name="Gevers D."/>
            <person name="Izard J."/>
            <person name="Baranova O.V."/>
            <person name="Blanton J.M."/>
            <person name="Tanner A.C."/>
            <person name="Dewhirst F."/>
            <person name="Young S.K."/>
            <person name="Zeng Q."/>
            <person name="Gargeya S."/>
            <person name="Fitzgerald M."/>
            <person name="Haas B."/>
            <person name="Abouelleil A."/>
            <person name="Alvarado L."/>
            <person name="Arachchi H.M."/>
            <person name="Berlin A."/>
            <person name="Brown A."/>
            <person name="Chapman S.B."/>
            <person name="Chen Z."/>
            <person name="Dunbar C."/>
            <person name="Freedman E."/>
            <person name="Gearin G."/>
            <person name="Goldberg J."/>
            <person name="Griggs A."/>
            <person name="Gujja S."/>
            <person name="Heiman D."/>
            <person name="Howarth C."/>
            <person name="Larson L."/>
            <person name="Lui A."/>
            <person name="MacDonald P.J.P."/>
            <person name="Montmayeur A."/>
            <person name="Murphy C."/>
            <person name="Neiman D."/>
            <person name="Pearson M."/>
            <person name="Priest M."/>
            <person name="Roberts A."/>
            <person name="Saif S."/>
            <person name="Shea T."/>
            <person name="Shenoy N."/>
            <person name="Sisk P."/>
            <person name="Stolte C."/>
            <person name="Sykes S."/>
            <person name="Wortman J."/>
            <person name="Nusbaum C."/>
            <person name="Birren B."/>
        </authorList>
    </citation>
    <scope>NUCLEOTIDE SEQUENCE [LARGE SCALE GENOMIC DNA]</scope>
    <source>
        <strain evidence="3 4">ATCC 29453</strain>
    </source>
</reference>